<dbReference type="EMBL" id="JACRTG010000018">
    <property type="protein sequence ID" value="MBC8588084.1"/>
    <property type="molecule type" value="Genomic_DNA"/>
</dbReference>
<comment type="caution">
    <text evidence="3">The sequence shown here is derived from an EMBL/GenBank/DDBJ whole genome shotgun (WGS) entry which is preliminary data.</text>
</comment>
<feature type="domain" description="Terminase large subunit-like endonuclease" evidence="2">
    <location>
        <begin position="274"/>
        <end position="549"/>
    </location>
</feature>
<evidence type="ECO:0000313" key="3">
    <source>
        <dbReference type="EMBL" id="MBC8588084.1"/>
    </source>
</evidence>
<dbReference type="GO" id="GO:0004519">
    <property type="term" value="F:endonuclease activity"/>
    <property type="evidence" value="ECO:0007669"/>
    <property type="project" value="InterPro"/>
</dbReference>
<evidence type="ECO:0000259" key="1">
    <source>
        <dbReference type="Pfam" id="PF03354"/>
    </source>
</evidence>
<gene>
    <name evidence="3" type="ORF">H8707_07520</name>
</gene>
<dbReference type="PANTHER" id="PTHR41287:SF1">
    <property type="entry name" value="PROTEIN YMFN"/>
    <property type="match status" value="1"/>
</dbReference>
<dbReference type="Pfam" id="PF20441">
    <property type="entry name" value="TerL_nuclease"/>
    <property type="match status" value="1"/>
</dbReference>
<accession>A0A926EXG1</accession>
<dbReference type="Pfam" id="PF03354">
    <property type="entry name" value="TerL_ATPase"/>
    <property type="match status" value="1"/>
</dbReference>
<evidence type="ECO:0000313" key="4">
    <source>
        <dbReference type="Proteomes" id="UP000601171"/>
    </source>
</evidence>
<evidence type="ECO:0000259" key="2">
    <source>
        <dbReference type="Pfam" id="PF20441"/>
    </source>
</evidence>
<organism evidence="3 4">
    <name type="scientific">Paratissierella segnis</name>
    <dbReference type="NCBI Taxonomy" id="2763679"/>
    <lineage>
        <taxon>Bacteria</taxon>
        <taxon>Bacillati</taxon>
        <taxon>Bacillota</taxon>
        <taxon>Tissierellia</taxon>
        <taxon>Tissierellales</taxon>
        <taxon>Tissierellaceae</taxon>
        <taxon>Paratissierella</taxon>
    </lineage>
</organism>
<name>A0A926EXG1_9FIRM</name>
<sequence>MALTSSLQQDNYILEYWNDIQTDKVAVSKKIYKTYKKVVQDIENPGRWHYDDLRAKHAVYFIEEYCRHSQGEMGGQKIILETWERAMISTIFGFVDNDGYRKYRRAVWIVGKKNGKSLVASAVGLYMQIADGEMGPEVVSAATTRDQAKKIWEAAKAMVMMSPVLKKRIKPLTGELSSKAFNFGTFKPLSSDYNTLDGLNLHCVLLDELQQWKNGLALYDILARGISARKQPLIFITTTAGTIREDIYDVIYDECELIINGYEDPNGYKDERTIAFIYELDERKEWTDEKCWVKANPGLGTIKNYDILKNEVEKAKENPLLVKNLLCKDFNIRETSTETWLSFEDLNNTATFDLRELKPRYGIGGVDLSSTTDLTNATVIFMCRDNPTIYVLQMYWLPEDLLEQRAKEDKIPYNIWRDMGLLQTTPGNKVHYKFVTDWFLKVQNELDIYIPWIGYDSWSATYFVEEMKSYFGKDSMEPVIQGKKTLSGPMKSLGADLAAKKINYNNSPILKWNLSNVAVDIDKNDNIQPTKGSNQRKRIDGFAGLLNAYVVLERHYEDYINMI</sequence>
<dbReference type="AlphaFoldDB" id="A0A926EXG1"/>
<dbReference type="Gene3D" id="3.40.50.300">
    <property type="entry name" value="P-loop containing nucleotide triphosphate hydrolases"/>
    <property type="match status" value="1"/>
</dbReference>
<dbReference type="PANTHER" id="PTHR41287">
    <property type="match status" value="1"/>
</dbReference>
<protein>
    <submittedName>
        <fullName evidence="3">Terminase large subunit</fullName>
    </submittedName>
</protein>
<dbReference type="InterPro" id="IPR046461">
    <property type="entry name" value="TerL_ATPase"/>
</dbReference>
<dbReference type="InterPro" id="IPR005021">
    <property type="entry name" value="Terminase_largesu-like"/>
</dbReference>
<dbReference type="Proteomes" id="UP000601171">
    <property type="component" value="Unassembled WGS sequence"/>
</dbReference>
<proteinExistence type="predicted"/>
<dbReference type="InterPro" id="IPR046462">
    <property type="entry name" value="TerL_nuclease"/>
</dbReference>
<dbReference type="InterPro" id="IPR027417">
    <property type="entry name" value="P-loop_NTPase"/>
</dbReference>
<keyword evidence="4" id="KW-1185">Reference proteome</keyword>
<reference evidence="3" key="1">
    <citation type="submission" date="2020-08" db="EMBL/GenBank/DDBJ databases">
        <title>Genome public.</title>
        <authorList>
            <person name="Liu C."/>
            <person name="Sun Q."/>
        </authorList>
    </citation>
    <scope>NUCLEOTIDE SEQUENCE</scope>
    <source>
        <strain evidence="3">BX21</strain>
    </source>
</reference>
<dbReference type="RefSeq" id="WP_262429538.1">
    <property type="nucleotide sequence ID" value="NZ_JACRTG010000018.1"/>
</dbReference>
<feature type="domain" description="Terminase large subunit-like ATPase" evidence="1">
    <location>
        <begin position="83"/>
        <end position="252"/>
    </location>
</feature>